<organism evidence="3">
    <name type="scientific">Metarhizium acridum (strain CQMa 102)</name>
    <dbReference type="NCBI Taxonomy" id="655827"/>
    <lineage>
        <taxon>Eukaryota</taxon>
        <taxon>Fungi</taxon>
        <taxon>Dikarya</taxon>
        <taxon>Ascomycota</taxon>
        <taxon>Pezizomycotina</taxon>
        <taxon>Sordariomycetes</taxon>
        <taxon>Hypocreomycetidae</taxon>
        <taxon>Hypocreales</taxon>
        <taxon>Clavicipitaceae</taxon>
        <taxon>Metarhizium</taxon>
    </lineage>
</organism>
<dbReference type="Proteomes" id="UP000002499">
    <property type="component" value="Unassembled WGS sequence"/>
</dbReference>
<dbReference type="EMBL" id="GL698471">
    <property type="protein sequence ID" value="EFY93246.1"/>
    <property type="molecule type" value="Genomic_DNA"/>
</dbReference>
<dbReference type="HOGENOM" id="CLU_039071_0_0_1"/>
<dbReference type="eggNOG" id="ENOG502R95R">
    <property type="taxonomic scope" value="Eukaryota"/>
</dbReference>
<reference evidence="2 3" key="1">
    <citation type="journal article" date="2011" name="PLoS Genet.">
        <title>Genome sequencing and comparative transcriptomics of the model entomopathogenic fungi Metarhizium anisopliae and M. acridum.</title>
        <authorList>
            <person name="Gao Q."/>
            <person name="Jin K."/>
            <person name="Ying S.H."/>
            <person name="Zhang Y."/>
            <person name="Xiao G."/>
            <person name="Shang Y."/>
            <person name="Duan Z."/>
            <person name="Hu X."/>
            <person name="Xie X.Q."/>
            <person name="Zhou G."/>
            <person name="Peng G."/>
            <person name="Luo Z."/>
            <person name="Huang W."/>
            <person name="Wang B."/>
            <person name="Fang W."/>
            <person name="Wang S."/>
            <person name="Zhong Y."/>
            <person name="Ma L.J."/>
            <person name="St Leger R.J."/>
            <person name="Zhao G.P."/>
            <person name="Pei Y."/>
            <person name="Feng M.G."/>
            <person name="Xia Y."/>
            <person name="Wang C."/>
        </authorList>
    </citation>
    <scope>NUCLEOTIDE SEQUENCE [LARGE SCALE GENOMIC DNA]</scope>
    <source>
        <strain evidence="2 3">CQMa 102</strain>
    </source>
</reference>
<name>E9DS86_METAQ</name>
<sequence length="320" mass="34231">MAPTNSKANYKTYEAQARMVRAIVAAHPDVKWNYKEIVACYGSDMTEHALNHRFRRLKAQALIIREGRSRGFDMKHLSVEDNMPAAQDAVDKTSTPPPDAPSTLAPSSFQLSSALPSPELQELTRCADIAKYFGQSTADGIQFQFRGIKKDADQLRQTHSSGGDVANCLSLPPGTSTPTKAARTPGSRKRPRAEPKPSSPEPSDNEEDWSDRDESPSKRASKRAPAQKNGARKAAVRASATIAAGSALDSDSDVVLVKPESQYQTIFGGDAAAASTSSTASVAGAFTERATDPVFSTAFGANLYLGSFEEAIDAYGDGEI</sequence>
<feature type="region of interest" description="Disordered" evidence="1">
    <location>
        <begin position="154"/>
        <end position="238"/>
    </location>
</feature>
<protein>
    <submittedName>
        <fullName evidence="2">Uncharacterized protein</fullName>
    </submittedName>
</protein>
<feature type="region of interest" description="Disordered" evidence="1">
    <location>
        <begin position="87"/>
        <end position="110"/>
    </location>
</feature>
<dbReference type="OMA" id="WSEHEDT"/>
<dbReference type="STRING" id="655827.E9DS86"/>
<dbReference type="OrthoDB" id="4828117at2759"/>
<keyword evidence="3" id="KW-1185">Reference proteome</keyword>
<evidence type="ECO:0000256" key="1">
    <source>
        <dbReference type="SAM" id="MobiDB-lite"/>
    </source>
</evidence>
<gene>
    <name evidence="2" type="ORF">MAC_00484</name>
</gene>
<evidence type="ECO:0000313" key="3">
    <source>
        <dbReference type="Proteomes" id="UP000002499"/>
    </source>
</evidence>
<evidence type="ECO:0000313" key="2">
    <source>
        <dbReference type="EMBL" id="EFY93246.1"/>
    </source>
</evidence>
<accession>E9DS86</accession>
<proteinExistence type="predicted"/>
<dbReference type="AlphaFoldDB" id="E9DS86"/>
<dbReference type="InParanoid" id="E9DS86"/>